<evidence type="ECO:0000313" key="2">
    <source>
        <dbReference type="EMBL" id="CAI5446971.1"/>
    </source>
</evidence>
<organism evidence="2 3">
    <name type="scientific">Caenorhabditis angaria</name>
    <dbReference type="NCBI Taxonomy" id="860376"/>
    <lineage>
        <taxon>Eukaryota</taxon>
        <taxon>Metazoa</taxon>
        <taxon>Ecdysozoa</taxon>
        <taxon>Nematoda</taxon>
        <taxon>Chromadorea</taxon>
        <taxon>Rhabditida</taxon>
        <taxon>Rhabditina</taxon>
        <taxon>Rhabditomorpha</taxon>
        <taxon>Rhabditoidea</taxon>
        <taxon>Rhabditidae</taxon>
        <taxon>Peloderinae</taxon>
        <taxon>Caenorhabditis</taxon>
    </lineage>
</organism>
<keyword evidence="1" id="KW-0472">Membrane</keyword>
<reference evidence="2" key="1">
    <citation type="submission" date="2022-11" db="EMBL/GenBank/DDBJ databases">
        <authorList>
            <person name="Kikuchi T."/>
        </authorList>
    </citation>
    <scope>NUCLEOTIDE SEQUENCE</scope>
    <source>
        <strain evidence="2">PS1010</strain>
    </source>
</reference>
<dbReference type="Proteomes" id="UP001152747">
    <property type="component" value="Unassembled WGS sequence"/>
</dbReference>
<comment type="caution">
    <text evidence="2">The sequence shown here is derived from an EMBL/GenBank/DDBJ whole genome shotgun (WGS) entry which is preliminary data.</text>
</comment>
<accession>A0A9P1IKY7</accession>
<dbReference type="EMBL" id="CANHGI010000004">
    <property type="protein sequence ID" value="CAI5446971.1"/>
    <property type="molecule type" value="Genomic_DNA"/>
</dbReference>
<name>A0A9P1IKY7_9PELO</name>
<keyword evidence="3" id="KW-1185">Reference proteome</keyword>
<proteinExistence type="predicted"/>
<sequence length="118" mass="13505">MDISPRAPSSQNVVSRRQQQHLVDINLFLLLLILAWSITFLFRRQIQNPNVHCATIIGIIIAVCTNPRYYNEVSEDVLEFVGALLQLMISFLVIEMNRGASRRQILPATLQQNQETNN</sequence>
<feature type="transmembrane region" description="Helical" evidence="1">
    <location>
        <begin position="77"/>
        <end position="94"/>
    </location>
</feature>
<feature type="transmembrane region" description="Helical" evidence="1">
    <location>
        <begin position="54"/>
        <end position="71"/>
    </location>
</feature>
<evidence type="ECO:0000313" key="3">
    <source>
        <dbReference type="Proteomes" id="UP001152747"/>
    </source>
</evidence>
<keyword evidence="1" id="KW-1133">Transmembrane helix</keyword>
<gene>
    <name evidence="2" type="ORF">CAMP_LOCUS9608</name>
</gene>
<protein>
    <submittedName>
        <fullName evidence="2">Uncharacterized protein</fullName>
    </submittedName>
</protein>
<keyword evidence="1" id="KW-0812">Transmembrane</keyword>
<dbReference type="AlphaFoldDB" id="A0A9P1IKY7"/>
<evidence type="ECO:0000256" key="1">
    <source>
        <dbReference type="SAM" id="Phobius"/>
    </source>
</evidence>
<feature type="transmembrane region" description="Helical" evidence="1">
    <location>
        <begin position="25"/>
        <end position="42"/>
    </location>
</feature>